<dbReference type="Proteomes" id="UP000033969">
    <property type="component" value="Unassembled WGS sequence"/>
</dbReference>
<organism evidence="1 2">
    <name type="scientific">Candidatus Woesebacteria bacterium GW2011_GWA1_41_7</name>
    <dbReference type="NCBI Taxonomy" id="1618556"/>
    <lineage>
        <taxon>Bacteria</taxon>
        <taxon>Candidatus Woeseibacteriota</taxon>
    </lineage>
</organism>
<dbReference type="AlphaFoldDB" id="A0A0G0WXB5"/>
<dbReference type="EMBL" id="LCBU01000033">
    <property type="protein sequence ID" value="KKS16782.1"/>
    <property type="molecule type" value="Genomic_DNA"/>
</dbReference>
<sequence>MTNLMSIPASLLKKKQKEAEDKELVKKNPVNASLLAGTLLNRKKKQEAILGDM</sequence>
<protein>
    <submittedName>
        <fullName evidence="1">Uncharacterized protein</fullName>
    </submittedName>
</protein>
<evidence type="ECO:0000313" key="2">
    <source>
        <dbReference type="Proteomes" id="UP000033969"/>
    </source>
</evidence>
<reference evidence="1 2" key="1">
    <citation type="journal article" date="2015" name="Nature">
        <title>rRNA introns, odd ribosomes, and small enigmatic genomes across a large radiation of phyla.</title>
        <authorList>
            <person name="Brown C.T."/>
            <person name="Hug L.A."/>
            <person name="Thomas B.C."/>
            <person name="Sharon I."/>
            <person name="Castelle C.J."/>
            <person name="Singh A."/>
            <person name="Wilkins M.J."/>
            <person name="Williams K.H."/>
            <person name="Banfield J.F."/>
        </authorList>
    </citation>
    <scope>NUCLEOTIDE SEQUENCE [LARGE SCALE GENOMIC DNA]</scope>
</reference>
<name>A0A0G0WXB5_9BACT</name>
<evidence type="ECO:0000313" key="1">
    <source>
        <dbReference type="EMBL" id="KKS16782.1"/>
    </source>
</evidence>
<comment type="caution">
    <text evidence="1">The sequence shown here is derived from an EMBL/GenBank/DDBJ whole genome shotgun (WGS) entry which is preliminary data.</text>
</comment>
<proteinExistence type="predicted"/>
<gene>
    <name evidence="1" type="ORF">UU74_C0033G0014</name>
</gene>
<accession>A0A0G0WXB5</accession>